<reference evidence="2" key="1">
    <citation type="submission" date="2022-06" db="EMBL/GenBank/DDBJ databases">
        <title>Complete genome sequences of two strains of the flax pathogen Septoria linicola.</title>
        <authorList>
            <person name="Lapalu N."/>
            <person name="Simon A."/>
            <person name="Demenou B."/>
            <person name="Paumier D."/>
            <person name="Guillot M.-P."/>
            <person name="Gout L."/>
            <person name="Valade R."/>
        </authorList>
    </citation>
    <scope>NUCLEOTIDE SEQUENCE</scope>
    <source>
        <strain evidence="2">SE15195</strain>
    </source>
</reference>
<evidence type="ECO:0000256" key="1">
    <source>
        <dbReference type="SAM" id="MobiDB-lite"/>
    </source>
</evidence>
<evidence type="ECO:0000313" key="2">
    <source>
        <dbReference type="EMBL" id="USW53767.1"/>
    </source>
</evidence>
<dbReference type="GO" id="GO:0016787">
    <property type="term" value="F:hydrolase activity"/>
    <property type="evidence" value="ECO:0007669"/>
    <property type="project" value="UniProtKB-KW"/>
</dbReference>
<dbReference type="InterPro" id="IPR036866">
    <property type="entry name" value="RibonucZ/Hydroxyglut_hydro"/>
</dbReference>
<dbReference type="AlphaFoldDB" id="A0A9Q9AQB6"/>
<feature type="region of interest" description="Disordered" evidence="1">
    <location>
        <begin position="228"/>
        <end position="255"/>
    </location>
</feature>
<keyword evidence="2" id="KW-0378">Hydrolase</keyword>
<dbReference type="PANTHER" id="PTHR36142:SF2">
    <property type="entry name" value="METALLO-HYDROLASE_OXIDOREDUCTASE SUPERFAMILY PROTEIN"/>
    <property type="match status" value="1"/>
</dbReference>
<sequence length="394" mass="44531">MDEPSKQLHDELRHAVRDALRTRRPLLHHLNDDSSWLIQIPRPENAVKRGFRSYFNILVDPWLKGGQSDVASWFSKQFHASASAVQSIAELEDLITELELLAYTSVAGRKCDLNIEEELGREESLIDAIAISHEFTDHCHEATLLECSTRIPVFAAQEAAKLVRSWKHFQTVITLGVFGEHEERDWRATSVLPLPEWIGISRLLSKSDALYYHSAVMITWNNRHQSAQATLENKSHPKSTRNGHHATIQPDEDEDSAEAIIYTPHGVISENLRVVPNASPPISTLAFLHGLHNVRLSSWGKTALQLNLGASNGLKAQRVLHSKYWIGTHDEVKTGKGLVGFFIKREVMSVKDALEQEKKQRHNGRYSSEDAEVLQSFEGTNWLDLRNGESRVLV</sequence>
<name>A0A9Q9AQB6_9PEZI</name>
<evidence type="ECO:0000313" key="3">
    <source>
        <dbReference type="Proteomes" id="UP001056384"/>
    </source>
</evidence>
<keyword evidence="3" id="KW-1185">Reference proteome</keyword>
<dbReference type="Proteomes" id="UP001056384">
    <property type="component" value="Chromosome 5"/>
</dbReference>
<dbReference type="Gene3D" id="3.60.15.10">
    <property type="entry name" value="Ribonuclease Z/Hydroxyacylglutathione hydrolase-like"/>
    <property type="match status" value="1"/>
</dbReference>
<gene>
    <name evidence="2" type="ORF">Slin15195_G070860</name>
</gene>
<proteinExistence type="predicted"/>
<dbReference type="EMBL" id="CP099422">
    <property type="protein sequence ID" value="USW53767.1"/>
    <property type="molecule type" value="Genomic_DNA"/>
</dbReference>
<protein>
    <submittedName>
        <fullName evidence="2">Ribonuclease Z/Hydroxyacylglutathione hydrolase</fullName>
    </submittedName>
</protein>
<accession>A0A9Q9AQB6</accession>
<dbReference type="PANTHER" id="PTHR36142">
    <property type="entry name" value="METALLO-HYDROLASE/OXIDOREDUCTASE SUPERFAMILY PROTEIN"/>
    <property type="match status" value="1"/>
</dbReference>
<organism evidence="2 3">
    <name type="scientific">Septoria linicola</name>
    <dbReference type="NCBI Taxonomy" id="215465"/>
    <lineage>
        <taxon>Eukaryota</taxon>
        <taxon>Fungi</taxon>
        <taxon>Dikarya</taxon>
        <taxon>Ascomycota</taxon>
        <taxon>Pezizomycotina</taxon>
        <taxon>Dothideomycetes</taxon>
        <taxon>Dothideomycetidae</taxon>
        <taxon>Mycosphaerellales</taxon>
        <taxon>Mycosphaerellaceae</taxon>
        <taxon>Septoria</taxon>
    </lineage>
</organism>